<organism evidence="2 3">
    <name type="scientific">Syncephalis pseudoplumigaleata</name>
    <dbReference type="NCBI Taxonomy" id="1712513"/>
    <lineage>
        <taxon>Eukaryota</taxon>
        <taxon>Fungi</taxon>
        <taxon>Fungi incertae sedis</taxon>
        <taxon>Zoopagomycota</taxon>
        <taxon>Zoopagomycotina</taxon>
        <taxon>Zoopagomycetes</taxon>
        <taxon>Zoopagales</taxon>
        <taxon>Piptocephalidaceae</taxon>
        <taxon>Syncephalis</taxon>
    </lineage>
</organism>
<dbReference type="GO" id="GO:0005829">
    <property type="term" value="C:cytosol"/>
    <property type="evidence" value="ECO:0007669"/>
    <property type="project" value="TreeGrafter"/>
</dbReference>
<protein>
    <recommendedName>
        <fullName evidence="1">tRNA (32-2'-O)-methyltransferase regulator THADA-like C-terminal TPR repeats region domain-containing protein</fullName>
    </recommendedName>
</protein>
<gene>
    <name evidence="2" type="ORF">SYNPS1DRAFT_23517</name>
</gene>
<dbReference type="Pfam" id="PF25151">
    <property type="entry name" value="TPR_Trm732_C"/>
    <property type="match status" value="1"/>
</dbReference>
<name>A0A4P9YZD3_9FUNG</name>
<dbReference type="Proteomes" id="UP000278143">
    <property type="component" value="Unassembled WGS sequence"/>
</dbReference>
<dbReference type="InterPro" id="IPR056842">
    <property type="entry name" value="THADA-like_TPR_C"/>
</dbReference>
<accession>A0A4P9YZD3</accession>
<feature type="domain" description="tRNA (32-2'-O)-methyltransferase regulator THADA-like C-terminal TPR repeats region" evidence="1">
    <location>
        <begin position="1"/>
        <end position="88"/>
    </location>
</feature>
<dbReference type="PANTHER" id="PTHR14387:SF0">
    <property type="entry name" value="DUF2428 DOMAIN-CONTAINING PROTEIN"/>
    <property type="match status" value="1"/>
</dbReference>
<keyword evidence="3" id="KW-1185">Reference proteome</keyword>
<dbReference type="AlphaFoldDB" id="A0A4P9YZD3"/>
<dbReference type="EMBL" id="KZ990251">
    <property type="protein sequence ID" value="RKP24390.1"/>
    <property type="molecule type" value="Genomic_DNA"/>
</dbReference>
<evidence type="ECO:0000313" key="3">
    <source>
        <dbReference type="Proteomes" id="UP000278143"/>
    </source>
</evidence>
<dbReference type="OrthoDB" id="73997at2759"/>
<proteinExistence type="predicted"/>
<dbReference type="GO" id="GO:0030488">
    <property type="term" value="P:tRNA methylation"/>
    <property type="evidence" value="ECO:0007669"/>
    <property type="project" value="TreeGrafter"/>
</dbReference>
<sequence>MMLSPLVTRVFGAKSLASDAKDTLSGVSVREFFKKYPQLEPFLLARLTEVNFANAANEEQVEMSLYPVLLVLAHLKPSLSDQEAQVQQAWTPWLEASWQAMQQPLLPAQPGATQCRPLHAALLTQNALVSPRAVWLPACVDTGVQLLQRHLLVESHHLVYPAILHEMCLFPGNLAR</sequence>
<reference evidence="3" key="1">
    <citation type="journal article" date="2018" name="Nat. Microbiol.">
        <title>Leveraging single-cell genomics to expand the fungal tree of life.</title>
        <authorList>
            <person name="Ahrendt S.R."/>
            <person name="Quandt C.A."/>
            <person name="Ciobanu D."/>
            <person name="Clum A."/>
            <person name="Salamov A."/>
            <person name="Andreopoulos B."/>
            <person name="Cheng J.F."/>
            <person name="Woyke T."/>
            <person name="Pelin A."/>
            <person name="Henrissat B."/>
            <person name="Reynolds N.K."/>
            <person name="Benny G.L."/>
            <person name="Smith M.E."/>
            <person name="James T.Y."/>
            <person name="Grigoriev I.V."/>
        </authorList>
    </citation>
    <scope>NUCLEOTIDE SEQUENCE [LARGE SCALE GENOMIC DNA]</scope>
    <source>
        <strain evidence="3">Benny S71-1</strain>
    </source>
</reference>
<evidence type="ECO:0000313" key="2">
    <source>
        <dbReference type="EMBL" id="RKP24390.1"/>
    </source>
</evidence>
<dbReference type="PANTHER" id="PTHR14387">
    <property type="entry name" value="THADA/DEATH RECEPTOR INTERACTING PROTEIN"/>
    <property type="match status" value="1"/>
</dbReference>
<evidence type="ECO:0000259" key="1">
    <source>
        <dbReference type="Pfam" id="PF25151"/>
    </source>
</evidence>
<dbReference type="InterPro" id="IPR051954">
    <property type="entry name" value="tRNA_methyltransferase_THADA"/>
</dbReference>